<accession>A0AAP5M9D2</accession>
<gene>
    <name evidence="1" type="ORF">G7B40_013745</name>
</gene>
<organism evidence="1 2">
    <name type="scientific">Aetokthonos hydrillicola Thurmond2011</name>
    <dbReference type="NCBI Taxonomy" id="2712845"/>
    <lineage>
        <taxon>Bacteria</taxon>
        <taxon>Bacillati</taxon>
        <taxon>Cyanobacteriota</taxon>
        <taxon>Cyanophyceae</taxon>
        <taxon>Nostocales</taxon>
        <taxon>Hapalosiphonaceae</taxon>
        <taxon>Aetokthonos</taxon>
    </lineage>
</organism>
<comment type="caution">
    <text evidence="1">The sequence shown here is derived from an EMBL/GenBank/DDBJ whole genome shotgun (WGS) entry which is preliminary data.</text>
</comment>
<proteinExistence type="predicted"/>
<name>A0AAP5M9D2_9CYAN</name>
<reference evidence="2" key="1">
    <citation type="journal article" date="2021" name="Science">
        <title>Hunting the eagle killer: A cyanobacterial neurotoxin causes vacuolar myelinopathy.</title>
        <authorList>
            <person name="Breinlinger S."/>
            <person name="Phillips T.J."/>
            <person name="Haram B.N."/>
            <person name="Mares J."/>
            <person name="Martinez Yerena J.A."/>
            <person name="Hrouzek P."/>
            <person name="Sobotka R."/>
            <person name="Henderson W.M."/>
            <person name="Schmieder P."/>
            <person name="Williams S.M."/>
            <person name="Lauderdale J.D."/>
            <person name="Wilde H.D."/>
            <person name="Gerrin W."/>
            <person name="Kust A."/>
            <person name="Washington J.W."/>
            <person name="Wagner C."/>
            <person name="Geier B."/>
            <person name="Liebeke M."/>
            <person name="Enke H."/>
            <person name="Niedermeyer T.H.J."/>
            <person name="Wilde S.B."/>
        </authorList>
    </citation>
    <scope>NUCLEOTIDE SEQUENCE [LARGE SCALE GENOMIC DNA]</scope>
    <source>
        <strain evidence="2">Thurmond2011</strain>
    </source>
</reference>
<evidence type="ECO:0000313" key="1">
    <source>
        <dbReference type="EMBL" id="MDR9895622.1"/>
    </source>
</evidence>
<keyword evidence="2" id="KW-1185">Reference proteome</keyword>
<dbReference type="RefSeq" id="WP_208351118.1">
    <property type="nucleotide sequence ID" value="NZ_JAALHA020000005.1"/>
</dbReference>
<dbReference type="EMBL" id="JAALHA020000005">
    <property type="protein sequence ID" value="MDR9895622.1"/>
    <property type="molecule type" value="Genomic_DNA"/>
</dbReference>
<dbReference type="AlphaFoldDB" id="A0AAP5M9D2"/>
<protein>
    <submittedName>
        <fullName evidence="1">Uncharacterized protein</fullName>
    </submittedName>
</protein>
<evidence type="ECO:0000313" key="2">
    <source>
        <dbReference type="Proteomes" id="UP000667802"/>
    </source>
</evidence>
<dbReference type="Proteomes" id="UP000667802">
    <property type="component" value="Unassembled WGS sequence"/>
</dbReference>
<sequence length="66" mass="7865">MTNSIELKHLLMRWKSNEYIYDTHEKRLERLIEWCKIVHHSLEAEQIQDAKTFLAEAIADAQKPSI</sequence>